<evidence type="ECO:0000313" key="2">
    <source>
        <dbReference type="EMBL" id="RAJ17189.1"/>
    </source>
</evidence>
<dbReference type="RefSeq" id="WP_111659293.1">
    <property type="nucleotide sequence ID" value="NZ_QLLO01000002.1"/>
</dbReference>
<evidence type="ECO:0000313" key="3">
    <source>
        <dbReference type="Proteomes" id="UP000248703"/>
    </source>
</evidence>
<sequence>MKNLGTLILGLILGALAMYFYFNYFNQPTMTPPILTPKGIITSAEAKELSDNWTDLRKSVNDSVAYNEADNRSSWYSLTDLNAFLAKVAKDHPNADGIRFYLGVDTSVGTGGYTTVFMVPTQAGEREEGHDDITGADGLDRGMTGYPPNAAYPQ</sequence>
<dbReference type="Proteomes" id="UP000248703">
    <property type="component" value="Unassembled WGS sequence"/>
</dbReference>
<dbReference type="AlphaFoldDB" id="A0A327RJS2"/>
<accession>A0A327RJS2</accession>
<reference evidence="2 3" key="1">
    <citation type="submission" date="2018-06" db="EMBL/GenBank/DDBJ databases">
        <title>Genomic Encyclopedia of Archaeal and Bacterial Type Strains, Phase II (KMG-II): from individual species to whole genera.</title>
        <authorList>
            <person name="Goeker M."/>
        </authorList>
    </citation>
    <scope>NUCLEOTIDE SEQUENCE [LARGE SCALE GENOMIC DNA]</scope>
    <source>
        <strain evidence="2 3">DSM 24464</strain>
    </source>
</reference>
<dbReference type="OrthoDB" id="1440507at2"/>
<keyword evidence="3" id="KW-1185">Reference proteome</keyword>
<name>A0A327RJS2_9FLAO</name>
<organism evidence="2 3">
    <name type="scientific">Olleya aquimaris</name>
    <dbReference type="NCBI Taxonomy" id="639310"/>
    <lineage>
        <taxon>Bacteria</taxon>
        <taxon>Pseudomonadati</taxon>
        <taxon>Bacteroidota</taxon>
        <taxon>Flavobacteriia</taxon>
        <taxon>Flavobacteriales</taxon>
        <taxon>Flavobacteriaceae</taxon>
    </lineage>
</organism>
<gene>
    <name evidence="2" type="ORF">LY08_00970</name>
</gene>
<comment type="caution">
    <text evidence="2">The sequence shown here is derived from an EMBL/GenBank/DDBJ whole genome shotgun (WGS) entry which is preliminary data.</text>
</comment>
<dbReference type="EMBL" id="QLLO01000002">
    <property type="protein sequence ID" value="RAJ17189.1"/>
    <property type="molecule type" value="Genomic_DNA"/>
</dbReference>
<proteinExistence type="predicted"/>
<evidence type="ECO:0000256" key="1">
    <source>
        <dbReference type="SAM" id="MobiDB-lite"/>
    </source>
</evidence>
<protein>
    <submittedName>
        <fullName evidence="2">Uncharacterized protein</fullName>
    </submittedName>
</protein>
<feature type="region of interest" description="Disordered" evidence="1">
    <location>
        <begin position="126"/>
        <end position="154"/>
    </location>
</feature>